<evidence type="ECO:0000313" key="1">
    <source>
        <dbReference type="EMBL" id="CAD9360768.1"/>
    </source>
</evidence>
<sequence>MMRGKDCEGSKRRCLKRAYKLNKKAAQIVTMDSILGLSELRQFVEKEKEKPVRAIQSKPIRNKKGTATARKFLFEKEGRCSLRKVNATNGLWCKEAQEKRKPNQRMNLILHASQIGV</sequence>
<protein>
    <submittedName>
        <fullName evidence="1">Uncharacterized protein</fullName>
    </submittedName>
</protein>
<dbReference type="AlphaFoldDB" id="A0A7S2A8F6"/>
<dbReference type="EMBL" id="HBGO01036417">
    <property type="protein sequence ID" value="CAD9360768.1"/>
    <property type="molecule type" value="Transcribed_RNA"/>
</dbReference>
<gene>
    <name evidence="1" type="ORF">OSIN01602_LOCUS21070</name>
</gene>
<accession>A0A7S2A8F6</accession>
<name>A0A7S2A8F6_TRICV</name>
<proteinExistence type="predicted"/>
<reference evidence="1" key="1">
    <citation type="submission" date="2021-01" db="EMBL/GenBank/DDBJ databases">
        <authorList>
            <person name="Corre E."/>
            <person name="Pelletier E."/>
            <person name="Niang G."/>
            <person name="Scheremetjew M."/>
            <person name="Finn R."/>
            <person name="Kale V."/>
            <person name="Holt S."/>
            <person name="Cochrane G."/>
            <person name="Meng A."/>
            <person name="Brown T."/>
            <person name="Cohen L."/>
        </authorList>
    </citation>
    <scope>NUCLEOTIDE SEQUENCE</scope>
    <source>
        <strain evidence="1">Grunow 1884</strain>
    </source>
</reference>
<organism evidence="1">
    <name type="scientific">Trieres chinensis</name>
    <name type="common">Marine centric diatom</name>
    <name type="synonym">Odontella sinensis</name>
    <dbReference type="NCBI Taxonomy" id="1514140"/>
    <lineage>
        <taxon>Eukaryota</taxon>
        <taxon>Sar</taxon>
        <taxon>Stramenopiles</taxon>
        <taxon>Ochrophyta</taxon>
        <taxon>Bacillariophyta</taxon>
        <taxon>Mediophyceae</taxon>
        <taxon>Biddulphiophycidae</taxon>
        <taxon>Eupodiscales</taxon>
        <taxon>Parodontellaceae</taxon>
        <taxon>Trieres</taxon>
    </lineage>
</organism>